<feature type="transmembrane region" description="Helical" evidence="11">
    <location>
        <begin position="1021"/>
        <end position="1049"/>
    </location>
</feature>
<feature type="domain" description="ABC transmembrane type-1" evidence="13">
    <location>
        <begin position="900"/>
        <end position="1176"/>
    </location>
</feature>
<keyword evidence="3" id="KW-0813">Transport</keyword>
<dbReference type="Proteomes" id="UP000005666">
    <property type="component" value="Chromosome 1"/>
</dbReference>
<feature type="transmembrane region" description="Helical" evidence="11">
    <location>
        <begin position="938"/>
        <end position="962"/>
    </location>
</feature>
<feature type="region of interest" description="Disordered" evidence="10">
    <location>
        <begin position="563"/>
        <end position="596"/>
    </location>
</feature>
<reference evidence="14 15" key="1">
    <citation type="journal article" date="2011" name="Proc. Natl. Acad. Sci. U.S.A.">
        <title>Evolutionary erosion of yeast sex chromosomes by mating-type switching accidents.</title>
        <authorList>
            <person name="Gordon J.L."/>
            <person name="Armisen D."/>
            <person name="Proux-Wera E."/>
            <person name="Oheigeartaigh S.S."/>
            <person name="Byrne K.P."/>
            <person name="Wolfe K.H."/>
        </authorList>
    </citation>
    <scope>NUCLEOTIDE SEQUENCE [LARGE SCALE GENOMIC DNA]</scope>
    <source>
        <strain evidence="15">ATCC 24235 / CBS 4417 / NBRC 1672 / NRRL Y-8282 / UCD 70-5</strain>
    </source>
</reference>
<dbReference type="FunFam" id="3.40.50.300:FF:000565">
    <property type="entry name" value="ABC bile acid transporter"/>
    <property type="match status" value="1"/>
</dbReference>
<evidence type="ECO:0000313" key="14">
    <source>
        <dbReference type="EMBL" id="CCE61636.1"/>
    </source>
</evidence>
<dbReference type="eggNOG" id="KOG0054">
    <property type="taxonomic scope" value="Eukaryota"/>
</dbReference>
<dbReference type="GO" id="GO:0016887">
    <property type="term" value="F:ATP hydrolysis activity"/>
    <property type="evidence" value="ECO:0007669"/>
    <property type="project" value="InterPro"/>
</dbReference>
<dbReference type="InterPro" id="IPR027417">
    <property type="entry name" value="P-loop_NTPase"/>
</dbReference>
<evidence type="ECO:0000256" key="4">
    <source>
        <dbReference type="ARBA" id="ARBA00022692"/>
    </source>
</evidence>
<dbReference type="InterPro" id="IPR017871">
    <property type="entry name" value="ABC_transporter-like_CS"/>
</dbReference>
<feature type="transmembrane region" description="Helical" evidence="11">
    <location>
        <begin position="221"/>
        <end position="242"/>
    </location>
</feature>
<dbReference type="GO" id="GO:0005524">
    <property type="term" value="F:ATP binding"/>
    <property type="evidence" value="ECO:0007669"/>
    <property type="project" value="UniProtKB-KW"/>
</dbReference>
<dbReference type="Pfam" id="PF00005">
    <property type="entry name" value="ABC_tran"/>
    <property type="match status" value="2"/>
</dbReference>
<feature type="transmembrane region" description="Helical" evidence="11">
    <location>
        <begin position="366"/>
        <end position="384"/>
    </location>
</feature>
<keyword evidence="8 11" id="KW-0472">Membrane</keyword>
<evidence type="ECO:0000256" key="10">
    <source>
        <dbReference type="SAM" id="MobiDB-lite"/>
    </source>
</evidence>
<comment type="subcellular location">
    <subcellularLocation>
        <location evidence="1">Membrane</location>
        <topology evidence="1">Multi-pass membrane protein</topology>
    </subcellularLocation>
</comment>
<evidence type="ECO:0000256" key="7">
    <source>
        <dbReference type="ARBA" id="ARBA00022989"/>
    </source>
</evidence>
<feature type="domain" description="ABC transporter" evidence="12">
    <location>
        <begin position="596"/>
        <end position="816"/>
    </location>
</feature>
<feature type="transmembrane region" description="Helical" evidence="11">
    <location>
        <begin position="491"/>
        <end position="512"/>
    </location>
</feature>
<keyword evidence="4 11" id="KW-0812">Transmembrane</keyword>
<dbReference type="PROSITE" id="PS50893">
    <property type="entry name" value="ABC_TRANSPORTER_2"/>
    <property type="match status" value="2"/>
</dbReference>
<dbReference type="SUPFAM" id="SSF52540">
    <property type="entry name" value="P-loop containing nucleoside triphosphate hydrolases"/>
    <property type="match status" value="2"/>
</dbReference>
<dbReference type="PROSITE" id="PS50929">
    <property type="entry name" value="ABC_TM1F"/>
    <property type="match status" value="2"/>
</dbReference>
<keyword evidence="15" id="KW-1185">Reference proteome</keyword>
<evidence type="ECO:0000256" key="9">
    <source>
        <dbReference type="SAM" id="Coils"/>
    </source>
</evidence>
<comment type="similarity">
    <text evidence="2">Belongs to the ABC transporter superfamily. ABCC family. Conjugate transporter (TC 3.A.1.208) subfamily.</text>
</comment>
<evidence type="ECO:0000259" key="12">
    <source>
        <dbReference type="PROSITE" id="PS50893"/>
    </source>
</evidence>
<feature type="region of interest" description="Disordered" evidence="10">
    <location>
        <begin position="1"/>
        <end position="20"/>
    </location>
</feature>
<dbReference type="InterPro" id="IPR036640">
    <property type="entry name" value="ABC1_TM_sf"/>
</dbReference>
<proteinExistence type="inferred from homology"/>
<evidence type="ECO:0000256" key="8">
    <source>
        <dbReference type="ARBA" id="ARBA00023136"/>
    </source>
</evidence>
<dbReference type="CDD" id="cd03244">
    <property type="entry name" value="ABCC_MRP_domain2"/>
    <property type="match status" value="1"/>
</dbReference>
<dbReference type="OMA" id="CPQDWPS"/>
<protein>
    <recommendedName>
        <fullName evidence="16">Oligomycin resistance ATP-dependent permease YOR1</fullName>
    </recommendedName>
</protein>
<dbReference type="CDD" id="cd03250">
    <property type="entry name" value="ABCC_MRP_domain1"/>
    <property type="match status" value="1"/>
</dbReference>
<keyword evidence="5" id="KW-0547">Nucleotide-binding</keyword>
<dbReference type="SMART" id="SM00382">
    <property type="entry name" value="AAA"/>
    <property type="match status" value="2"/>
</dbReference>
<dbReference type="GO" id="GO:0005886">
    <property type="term" value="C:plasma membrane"/>
    <property type="evidence" value="ECO:0007669"/>
    <property type="project" value="EnsemblFungi"/>
</dbReference>
<evidence type="ECO:0008006" key="16">
    <source>
        <dbReference type="Google" id="ProtNLM"/>
    </source>
</evidence>
<dbReference type="RefSeq" id="XP_003684070.1">
    <property type="nucleotide sequence ID" value="XM_003684022.1"/>
</dbReference>
<dbReference type="FunFam" id="1.20.1560.10:FF:000010">
    <property type="entry name" value="Multidrug resistance-associated ABC transporter"/>
    <property type="match status" value="1"/>
</dbReference>
<feature type="domain" description="ABC transporter" evidence="12">
    <location>
        <begin position="1214"/>
        <end position="1465"/>
    </location>
</feature>
<dbReference type="PROSITE" id="PS00211">
    <property type="entry name" value="ABC_TRANSPORTER_1"/>
    <property type="match status" value="1"/>
</dbReference>
<evidence type="ECO:0000256" key="6">
    <source>
        <dbReference type="ARBA" id="ARBA00022840"/>
    </source>
</evidence>
<dbReference type="CDD" id="cd18606">
    <property type="entry name" value="ABC_6TM_YOR1_D2_like"/>
    <property type="match status" value="1"/>
</dbReference>
<dbReference type="FunFam" id="3.40.50.300:FF:001750">
    <property type="entry name" value="ATP-binding cassette transporter"/>
    <property type="match status" value="1"/>
</dbReference>
<dbReference type="SUPFAM" id="SSF90123">
    <property type="entry name" value="ABC transporter transmembrane region"/>
    <property type="match status" value="2"/>
</dbReference>
<feature type="transmembrane region" description="Helical" evidence="11">
    <location>
        <begin position="893"/>
        <end position="918"/>
    </location>
</feature>
<name>G8BP08_TETPH</name>
<dbReference type="STRING" id="1071381.G8BP08"/>
<dbReference type="KEGG" id="tpf:TPHA_0A05620"/>
<feature type="transmembrane region" description="Helical" evidence="11">
    <location>
        <begin position="343"/>
        <end position="360"/>
    </location>
</feature>
<sequence length="1477" mass="167403">MVDGHGSTGVGIESSLSSGSADIKDVDSEKIQTHNIVVKSKTNADTVDLRRSSASTSNSFNYQYLPSGDYVVDRNKPKTFLNRDDLEKVTDSEVFPQKRLFSFFYSKKMPVVPANDDERKDLPLLRANIISKIFIWWVVSIVKVGYKRTIQPNDLFKMDERLSINNIYTRFEKILNSYVEKHRAIYRENHPEVTEEEVHKNTTLPRFTVAKTLMFTFKVEYFISIVFAVLSNCASGLLPLVTKRLITFVGKKALFPELHVNAGVGYAIGSCAMMVCNGILFNQFFLSSQLTGAQVKALLTKAILNKIFKADGYTRHKFPNGEITSYVTTDLARVEFALSFQPFIAGFPASLAICITLLIINLGPIALVGVGVFFAVFFVSFFIFKQILNLRVVSLKFTDARVTAMREVLNNMKMVKFYSWEDAYEKNITEIRTKEIKYVRQLQYIRNGIVALSFSLTSIASLVTFLCMYKVNHAGRTPANVFSSLSLFQVLSLQMFFFPIAVSTSIDMFLGLDRIQNLLQSSEMYDSFYQNEMKTLPPLDESIAIKMNDASFIWPDYEKMDKEEALKNPEKDTKGKKKDNRKNAAGDSKNFTNDKNSENSIVDLEKTAFTGFTNLNFEIKKGEFVMITGPIGTGKTSLLNSFAGFMEKTSGTIQINGDLLMGGYPWIQNATVRDNIIFGSPYEEDKYKEVLRACSLESDLDILPAGDKTEIGERGITLSGGQKARINLARCVYKEKDIYLLDDVLSAVDSRVGKHIMDECLTKLIGNKTRLLATHQLSLIDKASRIIVLGNDGSVEIGDVQYMKETNKTLKVLLENTNQAEEEEEEEERMLEEEMIETKEREIKDLDILEKTLSRKDVDENINGRTIEKEERAVNSIKLSIYKEYLKAGLNKWGFIILPLYLILVVATTFSSLFSSVWLSYWTENKFENRSESFYMGLYSFFVFGAYIFMTSQFTILCYIGIGASKNLNIQALKRIIHTPMSFMDTTPIGRILNRFTKDTDSLDNELIENVRLTVSQFANIVGVCVMCIVYLPWFAIAVPFLVFIFVFIQNHYQSAGREIKRLEAIQRSFVYNNFNEILGGMDTIKFYKSEERYIAKSDYLIDKMNEAGYLTVCVQRWVAILVDMIAVAFALIITLLCVTRQFHISASSVGVLLTYVLQLPGLFNTLLRAVSQVENDMNSTERLVSYATDLPLEAQYHKPETAPPESWPEEGTIKFENVDFAYRPGLPIVLKNINLQINGTEKIGICGRTGAGKSTIMTALYRLNELTSGSILIDDVDINKLGLHELRKKLAIIPQDPVLFRGDIRKNLDPFHERTDEELWDVLVRGGAIAPEDLAETKAQHITEDGTSADLHKFHLDKVVEEDGANFSLGERQILALTRALVRNTKILILDEATSSVDYETDRKIQERIATAFSHCTILCIAHRLKTILNYDRILVLEHGEVAEFDTPMNLFKDETTIFHNMCKKSDITIDDFSDL</sequence>
<feature type="transmembrane region" description="Helical" evidence="11">
    <location>
        <begin position="1118"/>
        <end position="1139"/>
    </location>
</feature>
<gene>
    <name evidence="14" type="primary">TPHA0A05620</name>
    <name evidence="14" type="ordered locus">TPHA_0A05620</name>
</gene>
<dbReference type="InterPro" id="IPR003439">
    <property type="entry name" value="ABC_transporter-like_ATP-bd"/>
</dbReference>
<dbReference type="Pfam" id="PF00664">
    <property type="entry name" value="ABC_membrane"/>
    <property type="match status" value="2"/>
</dbReference>
<evidence type="ECO:0000256" key="3">
    <source>
        <dbReference type="ARBA" id="ARBA00022448"/>
    </source>
</evidence>
<evidence type="ECO:0000256" key="2">
    <source>
        <dbReference type="ARBA" id="ARBA00009726"/>
    </source>
</evidence>
<keyword evidence="6" id="KW-0067">ATP-binding</keyword>
<dbReference type="HOGENOM" id="CLU_000604_27_3_1"/>
<dbReference type="CDD" id="cd18597">
    <property type="entry name" value="ABC_6TM_YOR1_D1_like"/>
    <property type="match status" value="1"/>
</dbReference>
<dbReference type="GeneID" id="11532614"/>
<dbReference type="InterPro" id="IPR011527">
    <property type="entry name" value="ABC1_TM_dom"/>
</dbReference>
<keyword evidence="7 11" id="KW-1133">Transmembrane helix</keyword>
<feature type="domain" description="ABC transmembrane type-1" evidence="13">
    <location>
        <begin position="222"/>
        <end position="507"/>
    </location>
</feature>
<dbReference type="PANTHER" id="PTHR24223">
    <property type="entry name" value="ATP-BINDING CASSETTE SUB-FAMILY C"/>
    <property type="match status" value="1"/>
</dbReference>
<feature type="coiled-coil region" evidence="9">
    <location>
        <begin position="803"/>
        <end position="856"/>
    </location>
</feature>
<feature type="compositionally biased region" description="Basic and acidic residues" evidence="10">
    <location>
        <begin position="563"/>
        <end position="573"/>
    </location>
</feature>
<organism evidence="14 15">
    <name type="scientific">Tetrapisispora phaffii (strain ATCC 24235 / CBS 4417 / NBRC 1672 / NRRL Y-8282 / UCD 70-5)</name>
    <name type="common">Yeast</name>
    <name type="synonym">Fabospora phaffii</name>
    <dbReference type="NCBI Taxonomy" id="1071381"/>
    <lineage>
        <taxon>Eukaryota</taxon>
        <taxon>Fungi</taxon>
        <taxon>Dikarya</taxon>
        <taxon>Ascomycota</taxon>
        <taxon>Saccharomycotina</taxon>
        <taxon>Saccharomycetes</taxon>
        <taxon>Saccharomycetales</taxon>
        <taxon>Saccharomycetaceae</taxon>
        <taxon>Tetrapisispora</taxon>
    </lineage>
</organism>
<accession>G8BP08</accession>
<dbReference type="InterPro" id="IPR003593">
    <property type="entry name" value="AAA+_ATPase"/>
</dbReference>
<dbReference type="Gene3D" id="1.20.1560.10">
    <property type="entry name" value="ABC transporter type 1, transmembrane domain"/>
    <property type="match status" value="2"/>
</dbReference>
<evidence type="ECO:0000313" key="15">
    <source>
        <dbReference type="Proteomes" id="UP000005666"/>
    </source>
</evidence>
<dbReference type="PANTHER" id="PTHR24223:SF456">
    <property type="entry name" value="MULTIDRUG RESISTANCE-ASSOCIATED PROTEIN LETHAL(2)03659"/>
    <property type="match status" value="1"/>
</dbReference>
<feature type="transmembrane region" description="Helical" evidence="11">
    <location>
        <begin position="449"/>
        <end position="471"/>
    </location>
</feature>
<evidence type="ECO:0000259" key="13">
    <source>
        <dbReference type="PROSITE" id="PS50929"/>
    </source>
</evidence>
<dbReference type="Gene3D" id="3.40.50.300">
    <property type="entry name" value="P-loop containing nucleotide triphosphate hydrolases"/>
    <property type="match status" value="2"/>
</dbReference>
<evidence type="ECO:0000256" key="5">
    <source>
        <dbReference type="ARBA" id="ARBA00022741"/>
    </source>
</evidence>
<dbReference type="GO" id="GO:0008559">
    <property type="term" value="F:ABC-type xenobiotic transporter activity"/>
    <property type="evidence" value="ECO:0007669"/>
    <property type="project" value="EnsemblFungi"/>
</dbReference>
<evidence type="ECO:0000256" key="1">
    <source>
        <dbReference type="ARBA" id="ARBA00004141"/>
    </source>
</evidence>
<keyword evidence="9" id="KW-0175">Coiled coil</keyword>
<dbReference type="OrthoDB" id="6500128at2759"/>
<dbReference type="InterPro" id="IPR050173">
    <property type="entry name" value="ABC_transporter_C-like"/>
</dbReference>
<evidence type="ECO:0000256" key="11">
    <source>
        <dbReference type="SAM" id="Phobius"/>
    </source>
</evidence>
<dbReference type="EMBL" id="HE612856">
    <property type="protein sequence ID" value="CCE61636.1"/>
    <property type="molecule type" value="Genomic_DNA"/>
</dbReference>